<evidence type="ECO:0000313" key="2">
    <source>
        <dbReference type="EMBL" id="GAK59496.1"/>
    </source>
</evidence>
<dbReference type="SUPFAM" id="SSF51658">
    <property type="entry name" value="Xylose isomerase-like"/>
    <property type="match status" value="1"/>
</dbReference>
<keyword evidence="3" id="KW-1185">Reference proteome</keyword>
<gene>
    <name evidence="2" type="ORF">U27_06481</name>
</gene>
<reference evidence="2" key="1">
    <citation type="journal article" date="2015" name="PeerJ">
        <title>First genomic representation of candidate bacterial phylum KSB3 points to enhanced environmental sensing as a trigger of wastewater bulking.</title>
        <authorList>
            <person name="Sekiguchi Y."/>
            <person name="Ohashi A."/>
            <person name="Parks D.H."/>
            <person name="Yamauchi T."/>
            <person name="Tyson G.W."/>
            <person name="Hugenholtz P."/>
        </authorList>
    </citation>
    <scope>NUCLEOTIDE SEQUENCE [LARGE SCALE GENOMIC DNA]</scope>
</reference>
<dbReference type="Proteomes" id="UP000030661">
    <property type="component" value="Unassembled WGS sequence"/>
</dbReference>
<evidence type="ECO:0000313" key="3">
    <source>
        <dbReference type="Proteomes" id="UP000030661"/>
    </source>
</evidence>
<dbReference type="STRING" id="1499967.U27_06481"/>
<dbReference type="InterPro" id="IPR050312">
    <property type="entry name" value="IolE/XylAMocC-like"/>
</dbReference>
<dbReference type="AlphaFoldDB" id="A0A081C4J1"/>
<organism evidence="2">
    <name type="scientific">Vecturithrix granuli</name>
    <dbReference type="NCBI Taxonomy" id="1499967"/>
    <lineage>
        <taxon>Bacteria</taxon>
        <taxon>Candidatus Moduliflexota</taxon>
        <taxon>Candidatus Vecturitrichia</taxon>
        <taxon>Candidatus Vecturitrichales</taxon>
        <taxon>Candidatus Vecturitrichaceae</taxon>
        <taxon>Candidatus Vecturithrix</taxon>
    </lineage>
</organism>
<feature type="domain" description="Xylose isomerase-like TIM barrel" evidence="1">
    <location>
        <begin position="28"/>
        <end position="306"/>
    </location>
</feature>
<dbReference type="EMBL" id="DF820470">
    <property type="protein sequence ID" value="GAK59496.1"/>
    <property type="molecule type" value="Genomic_DNA"/>
</dbReference>
<dbReference type="InterPro" id="IPR013022">
    <property type="entry name" value="Xyl_isomerase-like_TIM-brl"/>
</dbReference>
<dbReference type="PANTHER" id="PTHR12110">
    <property type="entry name" value="HYDROXYPYRUVATE ISOMERASE"/>
    <property type="match status" value="1"/>
</dbReference>
<protein>
    <submittedName>
        <fullName evidence="2">Xylose isomerase domain protein TIM barrel</fullName>
    </submittedName>
</protein>
<dbReference type="eggNOG" id="COG1082">
    <property type="taxonomic scope" value="Bacteria"/>
</dbReference>
<dbReference type="HOGENOM" id="CLU_050006_0_0_0"/>
<name>A0A081C4J1_VECG1</name>
<evidence type="ECO:0000259" key="1">
    <source>
        <dbReference type="Pfam" id="PF01261"/>
    </source>
</evidence>
<dbReference type="InterPro" id="IPR036237">
    <property type="entry name" value="Xyl_isomerase-like_sf"/>
</dbReference>
<dbReference type="Gene3D" id="3.20.20.150">
    <property type="entry name" value="Divalent-metal-dependent TIM barrel enzymes"/>
    <property type="match status" value="1"/>
</dbReference>
<sequence length="333" mass="36990">MHITGVSINTHEEQLEGKVVRLQEELTYVQACGFDGIEISIHALDVLINGKLRQSQLDKIRTVTTQFPLIYSVHPPNRLNFAFPQRWPGHPSDLVREKDVFAACLDFCAAIGAKVLVYHSGLIALAEAAFGTANIPDDEALEQARAQEVAALRELMPLAAERDVIVAMENRDPHPWEIATLVKHGFPPEQLPKYHAGMMIPALIHQVEEVNHPNLGLTLDVGHLFLAANVCGFDYYEAIRMAAPYVRHLHGSDNAGRLGGLAGSLSDQITYGDGDVHLPPGWGELPHSQALAQLREYQGLYVLELRFRFHDYLAEAVTAMQQFIREASQLQSK</sequence>
<proteinExistence type="predicted"/>
<dbReference type="PANTHER" id="PTHR12110:SF53">
    <property type="entry name" value="BLR5974 PROTEIN"/>
    <property type="match status" value="1"/>
</dbReference>
<keyword evidence="2" id="KW-0413">Isomerase</keyword>
<accession>A0A081C4J1</accession>
<dbReference type="GO" id="GO:0016853">
    <property type="term" value="F:isomerase activity"/>
    <property type="evidence" value="ECO:0007669"/>
    <property type="project" value="UniProtKB-KW"/>
</dbReference>
<dbReference type="Pfam" id="PF01261">
    <property type="entry name" value="AP_endonuc_2"/>
    <property type="match status" value="1"/>
</dbReference>